<evidence type="ECO:0000313" key="1">
    <source>
        <dbReference type="EMBL" id="MBT9311938.1"/>
    </source>
</evidence>
<sequence length="48" mass="5467">MGNPVSIFLAYARADEADRQELEAHLMPLKRSGLVSTWHYGCSKKLEF</sequence>
<dbReference type="RefSeq" id="WP_215617791.1">
    <property type="nucleotide sequence ID" value="NZ_JADOER010000004.1"/>
</dbReference>
<evidence type="ECO:0000313" key="2">
    <source>
        <dbReference type="Proteomes" id="UP001196661"/>
    </source>
</evidence>
<comment type="caution">
    <text evidence="1">The sequence shown here is derived from an EMBL/GenBank/DDBJ whole genome shotgun (WGS) entry which is preliminary data.</text>
</comment>
<dbReference type="Proteomes" id="UP001196661">
    <property type="component" value="Unassembled WGS sequence"/>
</dbReference>
<dbReference type="EMBL" id="JADOER010000004">
    <property type="protein sequence ID" value="MBT9311938.1"/>
    <property type="molecule type" value="Genomic_DNA"/>
</dbReference>
<keyword evidence="2" id="KW-1185">Reference proteome</keyword>
<gene>
    <name evidence="1" type="ORF">IXB28_06945</name>
</gene>
<organism evidence="1 2">
    <name type="scientific">Leptothoe kymatousa TAU-MAC 1615</name>
    <dbReference type="NCBI Taxonomy" id="2364775"/>
    <lineage>
        <taxon>Bacteria</taxon>
        <taxon>Bacillati</taxon>
        <taxon>Cyanobacteriota</taxon>
        <taxon>Cyanophyceae</taxon>
        <taxon>Nodosilineales</taxon>
        <taxon>Cymatolegaceae</taxon>
        <taxon>Leptothoe</taxon>
        <taxon>Leptothoe kymatousa</taxon>
    </lineage>
</organism>
<proteinExistence type="predicted"/>
<accession>A0ABS5Y350</accession>
<protein>
    <recommendedName>
        <fullName evidence="3">TIR domain-containing protein</fullName>
    </recommendedName>
</protein>
<name>A0ABS5Y350_9CYAN</name>
<evidence type="ECO:0008006" key="3">
    <source>
        <dbReference type="Google" id="ProtNLM"/>
    </source>
</evidence>
<reference evidence="1 2" key="1">
    <citation type="journal article" date="2021" name="Mar. Drugs">
        <title>Genome Reduction and Secondary Metabolism of the Marine Sponge-Associated Cyanobacterium Leptothoe.</title>
        <authorList>
            <person name="Konstantinou D."/>
            <person name="Popin R.V."/>
            <person name="Fewer D.P."/>
            <person name="Sivonen K."/>
            <person name="Gkelis S."/>
        </authorList>
    </citation>
    <scope>NUCLEOTIDE SEQUENCE [LARGE SCALE GENOMIC DNA]</scope>
    <source>
        <strain evidence="1 2">TAU-MAC 1615</strain>
    </source>
</reference>